<comment type="similarity">
    <text evidence="2">Belongs to the prokaryotic Ku family.</text>
</comment>
<feature type="domain" description="Ku" evidence="4">
    <location>
        <begin position="55"/>
        <end position="185"/>
    </location>
</feature>
<proteinExistence type="inferred from homology"/>
<comment type="subunit">
    <text evidence="2">Homodimer. Interacts with LigD.</text>
</comment>
<gene>
    <name evidence="2" type="primary">ku</name>
    <name evidence="5" type="ORF">QO014_000253</name>
</gene>
<evidence type="ECO:0000313" key="6">
    <source>
        <dbReference type="Proteomes" id="UP001241603"/>
    </source>
</evidence>
<sequence length="286" mass="31745">MAGRAFWKGYLKLSLVTCSVSMMPATTDAEKVRFHTLNGRTGHRVVSQYVDAVTGKPVAEEDEAKGYPRGEDDYVILEEDELASVRLASARTIQIDQFVDRDSIDWIWLDRPHYLLPDDEVGEEAFCVIRDAMASSGQVGIARLVLYSRERAVMLEARDKGIALWTLRYGDEVRDAADYFGAIGEAESDPPAVELLTRLIESQTRPWDPAMLDDPVQARLLDMIAAKKKGRKRRRKPVVETSGNVINIMDALRRSLATEAKGKNPTKSPSKSAGKDPGSAPKKPGR</sequence>
<dbReference type="Pfam" id="PF02735">
    <property type="entry name" value="Ku"/>
    <property type="match status" value="1"/>
</dbReference>
<evidence type="ECO:0000256" key="3">
    <source>
        <dbReference type="SAM" id="MobiDB-lite"/>
    </source>
</evidence>
<dbReference type="InterPro" id="IPR006164">
    <property type="entry name" value="DNA_bd_Ku70/Ku80"/>
</dbReference>
<dbReference type="SMART" id="SM00559">
    <property type="entry name" value="Ku78"/>
    <property type="match status" value="1"/>
</dbReference>
<protein>
    <recommendedName>
        <fullName evidence="2">Non-homologous end joining protein Ku</fullName>
    </recommendedName>
</protein>
<evidence type="ECO:0000256" key="2">
    <source>
        <dbReference type="HAMAP-Rule" id="MF_01875"/>
    </source>
</evidence>
<evidence type="ECO:0000256" key="1">
    <source>
        <dbReference type="ARBA" id="ARBA00023125"/>
    </source>
</evidence>
<comment type="caution">
    <text evidence="5">The sequence shown here is derived from an EMBL/GenBank/DDBJ whole genome shotgun (WGS) entry which is preliminary data.</text>
</comment>
<dbReference type="EMBL" id="JAUSVO010000001">
    <property type="protein sequence ID" value="MDQ0435883.1"/>
    <property type="molecule type" value="Genomic_DNA"/>
</dbReference>
<dbReference type="PIRSF" id="PIRSF006493">
    <property type="entry name" value="Prok_Ku"/>
    <property type="match status" value="1"/>
</dbReference>
<dbReference type="HAMAP" id="MF_01875">
    <property type="entry name" value="Prokaryotic_Ku"/>
    <property type="match status" value="1"/>
</dbReference>
<evidence type="ECO:0000259" key="4">
    <source>
        <dbReference type="SMART" id="SM00559"/>
    </source>
</evidence>
<organism evidence="5 6">
    <name type="scientific">Kaistia dalseonensis</name>
    <dbReference type="NCBI Taxonomy" id="410840"/>
    <lineage>
        <taxon>Bacteria</taxon>
        <taxon>Pseudomonadati</taxon>
        <taxon>Pseudomonadota</taxon>
        <taxon>Alphaproteobacteria</taxon>
        <taxon>Hyphomicrobiales</taxon>
        <taxon>Kaistiaceae</taxon>
        <taxon>Kaistia</taxon>
    </lineage>
</organism>
<keyword evidence="1 2" id="KW-0238">DNA-binding</keyword>
<keyword evidence="6" id="KW-1185">Reference proteome</keyword>
<keyword evidence="2" id="KW-0233">DNA recombination</keyword>
<dbReference type="SUPFAM" id="SSF100939">
    <property type="entry name" value="SPOC domain-like"/>
    <property type="match status" value="1"/>
</dbReference>
<dbReference type="InterPro" id="IPR009187">
    <property type="entry name" value="Prok_Ku"/>
</dbReference>
<accession>A0ABU0H1V8</accession>
<dbReference type="InterPro" id="IPR016194">
    <property type="entry name" value="SPOC-like_C_dom_sf"/>
</dbReference>
<dbReference type="CDD" id="cd00789">
    <property type="entry name" value="KU_like"/>
    <property type="match status" value="1"/>
</dbReference>
<keyword evidence="2" id="KW-0234">DNA repair</keyword>
<dbReference type="PANTHER" id="PTHR41251:SF1">
    <property type="entry name" value="NON-HOMOLOGOUS END JOINING PROTEIN KU"/>
    <property type="match status" value="1"/>
</dbReference>
<dbReference type="Gene3D" id="2.40.290.10">
    <property type="match status" value="1"/>
</dbReference>
<name>A0ABU0H1V8_9HYPH</name>
<dbReference type="NCBIfam" id="TIGR02772">
    <property type="entry name" value="Ku_bact"/>
    <property type="match status" value="1"/>
</dbReference>
<dbReference type="PANTHER" id="PTHR41251">
    <property type="entry name" value="NON-HOMOLOGOUS END JOINING PROTEIN KU"/>
    <property type="match status" value="1"/>
</dbReference>
<keyword evidence="2" id="KW-0227">DNA damage</keyword>
<feature type="region of interest" description="Disordered" evidence="3">
    <location>
        <begin position="256"/>
        <end position="286"/>
    </location>
</feature>
<dbReference type="Proteomes" id="UP001241603">
    <property type="component" value="Unassembled WGS sequence"/>
</dbReference>
<evidence type="ECO:0000313" key="5">
    <source>
        <dbReference type="EMBL" id="MDQ0435883.1"/>
    </source>
</evidence>
<comment type="function">
    <text evidence="2">With LigD forms a non-homologous end joining (NHEJ) DNA repair enzyme, which repairs dsDNA breaks with reduced fidelity. Binds linear dsDNA with 5'- and 3'- overhangs but not closed circular dsDNA nor ssDNA. Recruits and stimulates the ligase activity of LigD.</text>
</comment>
<reference evidence="5 6" key="1">
    <citation type="submission" date="2023-07" db="EMBL/GenBank/DDBJ databases">
        <title>Genomic Encyclopedia of Type Strains, Phase IV (KMG-IV): sequencing the most valuable type-strain genomes for metagenomic binning, comparative biology and taxonomic classification.</title>
        <authorList>
            <person name="Goeker M."/>
        </authorList>
    </citation>
    <scope>NUCLEOTIDE SEQUENCE [LARGE SCALE GENOMIC DNA]</scope>
    <source>
        <strain evidence="5 6">B6-8</strain>
    </source>
</reference>
<dbReference type="RefSeq" id="WP_266346839.1">
    <property type="nucleotide sequence ID" value="NZ_JAPKNG010000001.1"/>
</dbReference>